<comment type="caution">
    <text evidence="2">The sequence shown here is derived from an EMBL/GenBank/DDBJ whole genome shotgun (WGS) entry which is preliminary data.</text>
</comment>
<reference evidence="2 3" key="1">
    <citation type="journal article" date="2019" name="Sci. Rep.">
        <title>Orb-weaving spider Araneus ventricosus genome elucidates the spidroin gene catalogue.</title>
        <authorList>
            <person name="Kono N."/>
            <person name="Nakamura H."/>
            <person name="Ohtoshi R."/>
            <person name="Moran D.A.P."/>
            <person name="Shinohara A."/>
            <person name="Yoshida Y."/>
            <person name="Fujiwara M."/>
            <person name="Mori M."/>
            <person name="Tomita M."/>
            <person name="Arakawa K."/>
        </authorList>
    </citation>
    <scope>NUCLEOTIDE SEQUENCE [LARGE SCALE GENOMIC DNA]</scope>
</reference>
<proteinExistence type="predicted"/>
<dbReference type="AlphaFoldDB" id="A0A4Y2BZ01"/>
<feature type="transmembrane region" description="Helical" evidence="1">
    <location>
        <begin position="59"/>
        <end position="83"/>
    </location>
</feature>
<dbReference type="EMBL" id="BGPR01000129">
    <property type="protein sequence ID" value="GBL97440.1"/>
    <property type="molecule type" value="Genomic_DNA"/>
</dbReference>
<accession>A0A4Y2BZ01</accession>
<organism evidence="2 3">
    <name type="scientific">Araneus ventricosus</name>
    <name type="common">Orbweaver spider</name>
    <name type="synonym">Epeira ventricosa</name>
    <dbReference type="NCBI Taxonomy" id="182803"/>
    <lineage>
        <taxon>Eukaryota</taxon>
        <taxon>Metazoa</taxon>
        <taxon>Ecdysozoa</taxon>
        <taxon>Arthropoda</taxon>
        <taxon>Chelicerata</taxon>
        <taxon>Arachnida</taxon>
        <taxon>Araneae</taxon>
        <taxon>Araneomorphae</taxon>
        <taxon>Entelegynae</taxon>
        <taxon>Araneoidea</taxon>
        <taxon>Araneidae</taxon>
        <taxon>Araneus</taxon>
    </lineage>
</organism>
<keyword evidence="1" id="KW-0472">Membrane</keyword>
<gene>
    <name evidence="2" type="ORF">AVEN_170541_1</name>
</gene>
<sequence length="98" mass="11120">MCLFWAFARLMRMLAPHESFRTSSKLMGHLRASLAHQLLKSLGYTEMLNPTRCYPHALLVAHILLILLQSAEFTFVLLAFVYVSALCPDFKDDGFQSG</sequence>
<name>A0A4Y2BZ01_ARAVE</name>
<keyword evidence="1" id="KW-1133">Transmembrane helix</keyword>
<dbReference type="Proteomes" id="UP000499080">
    <property type="component" value="Unassembled WGS sequence"/>
</dbReference>
<keyword evidence="1" id="KW-0812">Transmembrane</keyword>
<evidence type="ECO:0000313" key="3">
    <source>
        <dbReference type="Proteomes" id="UP000499080"/>
    </source>
</evidence>
<protein>
    <submittedName>
        <fullName evidence="2">Uncharacterized protein</fullName>
    </submittedName>
</protein>
<keyword evidence="3" id="KW-1185">Reference proteome</keyword>
<evidence type="ECO:0000313" key="2">
    <source>
        <dbReference type="EMBL" id="GBL97440.1"/>
    </source>
</evidence>
<evidence type="ECO:0000256" key="1">
    <source>
        <dbReference type="SAM" id="Phobius"/>
    </source>
</evidence>